<reference evidence="2" key="1">
    <citation type="submission" date="2016-10" db="EMBL/GenBank/DDBJ databases">
        <authorList>
            <person name="Varghese N."/>
            <person name="Submissions S."/>
        </authorList>
    </citation>
    <scope>NUCLEOTIDE SEQUENCE [LARGE SCALE GENOMIC DNA]</scope>
    <source>
        <strain evidence="2">CGMCC 1.8911</strain>
    </source>
</reference>
<proteinExistence type="predicted"/>
<accession>A0A1G8V6T5</accession>
<dbReference type="EMBL" id="FNFI01000001">
    <property type="protein sequence ID" value="SDJ61045.1"/>
    <property type="molecule type" value="Genomic_DNA"/>
</dbReference>
<protein>
    <submittedName>
        <fullName evidence="1">Uncharacterized protein</fullName>
    </submittedName>
</protein>
<evidence type="ECO:0000313" key="1">
    <source>
        <dbReference type="EMBL" id="SDJ61045.1"/>
    </source>
</evidence>
<dbReference type="RefSeq" id="WP_143016393.1">
    <property type="nucleotide sequence ID" value="NZ_FNFI01000001.1"/>
</dbReference>
<organism evidence="1 2">
    <name type="scientific">Jeotgalicoccus aerolatus</name>
    <dbReference type="NCBI Taxonomy" id="709510"/>
    <lineage>
        <taxon>Bacteria</taxon>
        <taxon>Bacillati</taxon>
        <taxon>Bacillota</taxon>
        <taxon>Bacilli</taxon>
        <taxon>Bacillales</taxon>
        <taxon>Staphylococcaceae</taxon>
        <taxon>Jeotgalicoccus</taxon>
    </lineage>
</organism>
<dbReference type="OrthoDB" id="2418231at2"/>
<sequence length="112" mass="12648">MKLNIEKEALQVAVSKPITVDFAEFQADPKAVFDLAEREKSVVHVMDGEKIASVVMSQAQYTFALDEIESLYDVIDELTVNDDLANSDEKTYSVSDAAFEQIRDWKPDEGWD</sequence>
<evidence type="ECO:0000313" key="2">
    <source>
        <dbReference type="Proteomes" id="UP000242700"/>
    </source>
</evidence>
<dbReference type="AlphaFoldDB" id="A0A1G8V6T5"/>
<dbReference type="Proteomes" id="UP000242700">
    <property type="component" value="Unassembled WGS sequence"/>
</dbReference>
<gene>
    <name evidence="1" type="ORF">SAMN05216187_101215</name>
</gene>
<name>A0A1G8V6T5_9STAP</name>